<feature type="transmembrane region" description="Helical" evidence="3">
    <location>
        <begin position="142"/>
        <end position="161"/>
    </location>
</feature>
<keyword evidence="6" id="KW-1185">Reference proteome</keyword>
<dbReference type="Pfam" id="PF01793">
    <property type="entry name" value="Glyco_transf_15"/>
    <property type="match status" value="1"/>
</dbReference>
<evidence type="ECO:0000256" key="2">
    <source>
        <dbReference type="ARBA" id="ARBA00022679"/>
    </source>
</evidence>
<feature type="transmembrane region" description="Helical" evidence="3">
    <location>
        <begin position="167"/>
        <end position="187"/>
    </location>
</feature>
<keyword evidence="3" id="KW-0812">Transmembrane</keyword>
<proteinExistence type="inferred from homology"/>
<reference evidence="5 6" key="2">
    <citation type="submission" date="2024-05" db="EMBL/GenBank/DDBJ databases">
        <authorList>
            <person name="Chen Y."/>
            <person name="Shah S."/>
            <person name="Dougan E. K."/>
            <person name="Thang M."/>
            <person name="Chan C."/>
        </authorList>
    </citation>
    <scope>NUCLEOTIDE SEQUENCE [LARGE SCALE GENOMIC DNA]</scope>
</reference>
<dbReference type="GO" id="GO:0006487">
    <property type="term" value="P:protein N-linked glycosylation"/>
    <property type="evidence" value="ECO:0007669"/>
    <property type="project" value="TreeGrafter"/>
</dbReference>
<dbReference type="EMBL" id="CAMXCT010000646">
    <property type="protein sequence ID" value="CAI3981610.1"/>
    <property type="molecule type" value="Genomic_DNA"/>
</dbReference>
<feature type="transmembrane region" description="Helical" evidence="3">
    <location>
        <begin position="115"/>
        <end position="133"/>
    </location>
</feature>
<dbReference type="OrthoDB" id="426667at2759"/>
<reference evidence="4" key="1">
    <citation type="submission" date="2022-10" db="EMBL/GenBank/DDBJ databases">
        <authorList>
            <person name="Chen Y."/>
            <person name="Dougan E. K."/>
            <person name="Chan C."/>
            <person name="Rhodes N."/>
            <person name="Thang M."/>
        </authorList>
    </citation>
    <scope>NUCLEOTIDE SEQUENCE</scope>
</reference>
<organism evidence="4">
    <name type="scientific">Cladocopium goreaui</name>
    <dbReference type="NCBI Taxonomy" id="2562237"/>
    <lineage>
        <taxon>Eukaryota</taxon>
        <taxon>Sar</taxon>
        <taxon>Alveolata</taxon>
        <taxon>Dinophyceae</taxon>
        <taxon>Suessiales</taxon>
        <taxon>Symbiodiniaceae</taxon>
        <taxon>Cladocopium</taxon>
    </lineage>
</organism>
<dbReference type="AlphaFoldDB" id="A0A9P1BZW9"/>
<name>A0A9P1BZW9_9DINO</name>
<dbReference type="GO" id="GO:0016020">
    <property type="term" value="C:membrane"/>
    <property type="evidence" value="ECO:0007669"/>
    <property type="project" value="InterPro"/>
</dbReference>
<dbReference type="Proteomes" id="UP001152797">
    <property type="component" value="Unassembled WGS sequence"/>
</dbReference>
<evidence type="ECO:0000256" key="1">
    <source>
        <dbReference type="ARBA" id="ARBA00007677"/>
    </source>
</evidence>
<accession>A0A9P1BZW9</accession>
<keyword evidence="3" id="KW-0472">Membrane</keyword>
<dbReference type="EMBL" id="CAMXCT020000646">
    <property type="protein sequence ID" value="CAL1134985.1"/>
    <property type="molecule type" value="Genomic_DNA"/>
</dbReference>
<evidence type="ECO:0000313" key="6">
    <source>
        <dbReference type="Proteomes" id="UP001152797"/>
    </source>
</evidence>
<evidence type="ECO:0000313" key="5">
    <source>
        <dbReference type="EMBL" id="CAL4768922.1"/>
    </source>
</evidence>
<protein>
    <submittedName>
        <fullName evidence="5">Probable mannosyltransferase YUR1</fullName>
    </submittedName>
</protein>
<dbReference type="GO" id="GO:0000032">
    <property type="term" value="P:cell wall mannoprotein biosynthetic process"/>
    <property type="evidence" value="ECO:0007669"/>
    <property type="project" value="TreeGrafter"/>
</dbReference>
<dbReference type="InterPro" id="IPR002685">
    <property type="entry name" value="Glyco_trans_15"/>
</dbReference>
<dbReference type="PANTHER" id="PTHR31121">
    <property type="entry name" value="ALPHA-1,2 MANNOSYLTRANSFERASE KTR1"/>
    <property type="match status" value="1"/>
</dbReference>
<keyword evidence="2" id="KW-0808">Transferase</keyword>
<keyword evidence="5" id="KW-0328">Glycosyltransferase</keyword>
<feature type="transmembrane region" description="Helical" evidence="3">
    <location>
        <begin position="194"/>
        <end position="216"/>
    </location>
</feature>
<feature type="transmembrane region" description="Helical" evidence="3">
    <location>
        <begin position="85"/>
        <end position="103"/>
    </location>
</feature>
<feature type="transmembrane region" description="Helical" evidence="3">
    <location>
        <begin position="267"/>
        <end position="289"/>
    </location>
</feature>
<gene>
    <name evidence="4" type="ORF">C1SCF055_LOCUS9381</name>
</gene>
<feature type="transmembrane region" description="Helical" evidence="3">
    <location>
        <begin position="236"/>
        <end position="260"/>
    </location>
</feature>
<dbReference type="GO" id="GO:0005794">
    <property type="term" value="C:Golgi apparatus"/>
    <property type="evidence" value="ECO:0007669"/>
    <property type="project" value="TreeGrafter"/>
</dbReference>
<dbReference type="PANTHER" id="PTHR31121:SF6">
    <property type="entry name" value="ALPHA-1,2 MANNOSYLTRANSFERASE KTR1"/>
    <property type="match status" value="1"/>
</dbReference>
<dbReference type="EMBL" id="CAMXCT030000646">
    <property type="protein sequence ID" value="CAL4768922.1"/>
    <property type="molecule type" value="Genomic_DNA"/>
</dbReference>
<comment type="similarity">
    <text evidence="1">Belongs to the glycosyltransferase 15 family.</text>
</comment>
<dbReference type="InterPro" id="IPR029044">
    <property type="entry name" value="Nucleotide-diphossugar_trans"/>
</dbReference>
<evidence type="ECO:0000256" key="3">
    <source>
        <dbReference type="SAM" id="Phobius"/>
    </source>
</evidence>
<evidence type="ECO:0000313" key="4">
    <source>
        <dbReference type="EMBL" id="CAI3981610.1"/>
    </source>
</evidence>
<dbReference type="Gene3D" id="3.90.550.10">
    <property type="entry name" value="Spore Coat Polysaccharide Biosynthesis Protein SpsA, Chain A"/>
    <property type="match status" value="1"/>
</dbReference>
<dbReference type="SUPFAM" id="SSF53448">
    <property type="entry name" value="Nucleotide-diphospho-sugar transferases"/>
    <property type="match status" value="1"/>
</dbReference>
<dbReference type="GO" id="GO:0000026">
    <property type="term" value="F:alpha-1,2-mannosyltransferase activity"/>
    <property type="evidence" value="ECO:0007669"/>
    <property type="project" value="TreeGrafter"/>
</dbReference>
<comment type="caution">
    <text evidence="4">The sequence shown here is derived from an EMBL/GenBank/DDBJ whole genome shotgun (WGS) entry which is preliminary data.</text>
</comment>
<keyword evidence="3" id="KW-1133">Transmembrane helix</keyword>
<sequence length="554" mass="61391">MVIFNSYATNYQRVKSTITKARPNLKLHGVPQDVYRFHQQLLETSPFLRYVKHFDRWLSESPYQASIAVGALLCGGLCSWNGPKLWELIVITCFSLSAVWLVRFEAERRQLAPNWLAEILLMAVTGCTVALSVHSGFEGSQVLIGSVLGFLAAVYCGVANLTQAAGFLHGMTLTWYLTGSAFGVWVFTAWRQPLLATLAPLSGSYLVVVGLGFLMAKGFHSSLLPRHDEPWSSAALVLLGPLGLHSLPWHGACALLAASLHRCRRQIFAVLVLVAYVILVALGALVAGLDCKSDGKRSDGTDCPQALAVPGKWQWQLLGCSLWAVLAAWSGYRQLSALKNAPRRSGRYMPVDEDILESQVPPAATRLPQPDPYVTRLPQGYGPQMYQPGGLYKYDVPKEPAEYCGKDRFHSDYVSDKSSALLGVLPVVHRASGQNDIEITKLSWFQSPKYQDFFTFLDSVGGFWLYRWGDHAVRTIAIALFLDPTKLMRMRVPYGHQNTCRCGDENVEQVCVRSSSFDWWRCIHQAEVKDLPAGSIVATGDVETVKEEILFGES</sequence>